<sequence>MKRSKVELFAAIRRDSTIEGLSVRALARKYQVHRRTVREALTSALPKPRKKQPPRRSRLDPFKPAVDAMLRADLGAPRKQRHTARRIFDRLVAEHEMEGISYATVSDYEGRRRAEVRREAGREPAEVFIPQTPRPGTDAEVDFGEVRVRLAGRSTCCYLFTFRLSFSGKAVHRVFASCGQEAFLEGHVHAFSVLGGIPTGKVRYDNLRSAVRQVLGFSRARVENERWLASAPTSAWTPSTTSPASRARRRKVMWRGRSGASAATTWSRSRRWTRSPSSTP</sequence>
<proteinExistence type="predicted"/>
<feature type="region of interest" description="Disordered" evidence="1">
    <location>
        <begin position="233"/>
        <end position="280"/>
    </location>
</feature>
<protein>
    <recommendedName>
        <fullName evidence="4">Transposase</fullName>
    </recommendedName>
</protein>
<dbReference type="Proteomes" id="UP000649955">
    <property type="component" value="Unassembled WGS sequence"/>
</dbReference>
<dbReference type="PANTHER" id="PTHR35004">
    <property type="entry name" value="TRANSPOSASE RV3428C-RELATED"/>
    <property type="match status" value="1"/>
</dbReference>
<evidence type="ECO:0008006" key="4">
    <source>
        <dbReference type="Google" id="ProtNLM"/>
    </source>
</evidence>
<gene>
    <name evidence="2" type="ORF">GCM10017567_12330</name>
</gene>
<accession>A0ABQ3K3E9</accession>
<evidence type="ECO:0000256" key="1">
    <source>
        <dbReference type="SAM" id="MobiDB-lite"/>
    </source>
</evidence>
<comment type="caution">
    <text evidence="2">The sequence shown here is derived from an EMBL/GenBank/DDBJ whole genome shotgun (WGS) entry which is preliminary data.</text>
</comment>
<dbReference type="PANTHER" id="PTHR35004:SF7">
    <property type="entry name" value="INTEGRASE PROTEIN"/>
    <property type="match status" value="1"/>
</dbReference>
<feature type="compositionally biased region" description="Low complexity" evidence="1">
    <location>
        <begin position="233"/>
        <end position="245"/>
    </location>
</feature>
<evidence type="ECO:0000313" key="3">
    <source>
        <dbReference type="Proteomes" id="UP000649955"/>
    </source>
</evidence>
<keyword evidence="3" id="KW-1185">Reference proteome</keyword>
<organism evidence="2 3">
    <name type="scientific">Amycolatopsis bullii</name>
    <dbReference type="NCBI Taxonomy" id="941987"/>
    <lineage>
        <taxon>Bacteria</taxon>
        <taxon>Bacillati</taxon>
        <taxon>Actinomycetota</taxon>
        <taxon>Actinomycetes</taxon>
        <taxon>Pseudonocardiales</taxon>
        <taxon>Pseudonocardiaceae</taxon>
        <taxon>Amycolatopsis</taxon>
    </lineage>
</organism>
<name>A0ABQ3K3E9_9PSEU</name>
<dbReference type="EMBL" id="BNAW01000003">
    <property type="protein sequence ID" value="GHF99018.1"/>
    <property type="molecule type" value="Genomic_DNA"/>
</dbReference>
<feature type="compositionally biased region" description="Low complexity" evidence="1">
    <location>
        <begin position="256"/>
        <end position="267"/>
    </location>
</feature>
<reference evidence="3" key="1">
    <citation type="journal article" date="2019" name="Int. J. Syst. Evol. Microbiol.">
        <title>The Global Catalogue of Microorganisms (GCM) 10K type strain sequencing project: providing services to taxonomists for standard genome sequencing and annotation.</title>
        <authorList>
            <consortium name="The Broad Institute Genomics Platform"/>
            <consortium name="The Broad Institute Genome Sequencing Center for Infectious Disease"/>
            <person name="Wu L."/>
            <person name="Ma J."/>
        </authorList>
    </citation>
    <scope>NUCLEOTIDE SEQUENCE [LARGE SCALE GENOMIC DNA]</scope>
    <source>
        <strain evidence="3">CGMCC 4.7680</strain>
    </source>
</reference>
<evidence type="ECO:0000313" key="2">
    <source>
        <dbReference type="EMBL" id="GHF99018.1"/>
    </source>
</evidence>